<gene>
    <name evidence="1" type="ORF">BO78DRAFT_39348</name>
</gene>
<dbReference type="AlphaFoldDB" id="A0A319ERF5"/>
<proteinExistence type="predicted"/>
<dbReference type="EMBL" id="KZ826327">
    <property type="protein sequence ID" value="PYI09518.1"/>
    <property type="molecule type" value="Genomic_DNA"/>
</dbReference>
<protein>
    <submittedName>
        <fullName evidence="1">Uncharacterized protein</fullName>
    </submittedName>
</protein>
<reference evidence="1 2" key="1">
    <citation type="submission" date="2018-02" db="EMBL/GenBank/DDBJ databases">
        <title>The genomes of Aspergillus section Nigri reveals drivers in fungal speciation.</title>
        <authorList>
            <consortium name="DOE Joint Genome Institute"/>
            <person name="Vesth T.C."/>
            <person name="Nybo J."/>
            <person name="Theobald S."/>
            <person name="Brandl J."/>
            <person name="Frisvad J.C."/>
            <person name="Nielsen K.F."/>
            <person name="Lyhne E.K."/>
            <person name="Kogle M.E."/>
            <person name="Kuo A."/>
            <person name="Riley R."/>
            <person name="Clum A."/>
            <person name="Nolan M."/>
            <person name="Lipzen A."/>
            <person name="Salamov A."/>
            <person name="Henrissat B."/>
            <person name="Wiebenga A."/>
            <person name="De vries R.P."/>
            <person name="Grigoriev I.V."/>
            <person name="Mortensen U.H."/>
            <person name="Andersen M.R."/>
            <person name="Baker S.E."/>
        </authorList>
    </citation>
    <scope>NUCLEOTIDE SEQUENCE [LARGE SCALE GENOMIC DNA]</scope>
    <source>
        <strain evidence="1 2">CBS 121057</strain>
    </source>
</reference>
<evidence type="ECO:0000313" key="1">
    <source>
        <dbReference type="EMBL" id="PYI09518.1"/>
    </source>
</evidence>
<keyword evidence="2" id="KW-1185">Reference proteome</keyword>
<organism evidence="1 2">
    <name type="scientific">Aspergillus sclerotiicarbonarius (strain CBS 121057 / IBT 28362)</name>
    <dbReference type="NCBI Taxonomy" id="1448318"/>
    <lineage>
        <taxon>Eukaryota</taxon>
        <taxon>Fungi</taxon>
        <taxon>Dikarya</taxon>
        <taxon>Ascomycota</taxon>
        <taxon>Pezizomycotina</taxon>
        <taxon>Eurotiomycetes</taxon>
        <taxon>Eurotiomycetidae</taxon>
        <taxon>Eurotiales</taxon>
        <taxon>Aspergillaceae</taxon>
        <taxon>Aspergillus</taxon>
        <taxon>Aspergillus subgen. Circumdati</taxon>
    </lineage>
</organism>
<name>A0A319ERF5_ASPSB</name>
<sequence>MSSVHESIPLTFQTYLACSLPGIQSHTKLVTSPTIKGKNIPHILLSLDITRNSCPPSSPTAWHIPIVLCGLGYQPCRSGMRPSQYRPQTSVDALLEGLSNFRLPSINHWRIRATMNVIYRHSGQGLAKSNAASWSSRVCDSLWFRSVVPTDGTVADPSPCSAFQETGI</sequence>
<accession>A0A319ERF5</accession>
<dbReference type="VEuPathDB" id="FungiDB:BO78DRAFT_39348"/>
<dbReference type="Proteomes" id="UP000248423">
    <property type="component" value="Unassembled WGS sequence"/>
</dbReference>
<evidence type="ECO:0000313" key="2">
    <source>
        <dbReference type="Proteomes" id="UP000248423"/>
    </source>
</evidence>